<evidence type="ECO:0000256" key="12">
    <source>
        <dbReference type="ARBA" id="ARBA00022801"/>
    </source>
</evidence>
<keyword evidence="12" id="KW-0378">Hydrolase</keyword>
<reference evidence="21 22" key="1">
    <citation type="submission" date="2017-12" db="EMBL/GenBank/DDBJ databases">
        <title>High-resolution comparative analysis of great ape genomes.</title>
        <authorList>
            <person name="Pollen A."/>
            <person name="Hastie A."/>
            <person name="Hormozdiari F."/>
            <person name="Dougherty M."/>
            <person name="Liu R."/>
            <person name="Chaisson M."/>
            <person name="Hoppe E."/>
            <person name="Hill C."/>
            <person name="Pang A."/>
            <person name="Hillier L."/>
            <person name="Baker C."/>
            <person name="Armstrong J."/>
            <person name="Shendure J."/>
            <person name="Paten B."/>
            <person name="Wilson R."/>
            <person name="Chao H."/>
            <person name="Schneider V."/>
            <person name="Ventura M."/>
            <person name="Kronenberg Z."/>
            <person name="Murali S."/>
            <person name="Gordon D."/>
            <person name="Cantsilieris S."/>
            <person name="Munson K."/>
            <person name="Nelson B."/>
            <person name="Raja A."/>
            <person name="Underwood J."/>
            <person name="Diekhans M."/>
            <person name="Fiddes I."/>
            <person name="Haussler D."/>
            <person name="Eichler E."/>
        </authorList>
    </citation>
    <scope>NUCLEOTIDE SEQUENCE [LARGE SCALE GENOMIC DNA]</scope>
    <source>
        <strain evidence="21">Yerkes chimp pedigree #C0471</strain>
    </source>
</reference>
<dbReference type="PROSITE" id="PS50157">
    <property type="entry name" value="ZINC_FINGER_C2H2_2"/>
    <property type="match status" value="1"/>
</dbReference>
<evidence type="ECO:0000256" key="18">
    <source>
        <dbReference type="ARBA" id="ARBA00045669"/>
    </source>
</evidence>
<keyword evidence="15" id="KW-0539">Nucleus</keyword>
<evidence type="ECO:0000256" key="6">
    <source>
        <dbReference type="ARBA" id="ARBA00012759"/>
    </source>
</evidence>
<dbReference type="GO" id="GO:0004843">
    <property type="term" value="F:cysteine-type deubiquitinase activity"/>
    <property type="evidence" value="ECO:0007669"/>
    <property type="project" value="UniProtKB-EC"/>
</dbReference>
<evidence type="ECO:0000256" key="2">
    <source>
        <dbReference type="ARBA" id="ARBA00004123"/>
    </source>
</evidence>
<evidence type="ECO:0000256" key="19">
    <source>
        <dbReference type="PROSITE-ProRule" id="PRU00042"/>
    </source>
</evidence>
<dbReference type="InterPro" id="IPR012462">
    <property type="entry name" value="UFSP1/2_DUB_cat"/>
</dbReference>
<comment type="similarity">
    <text evidence="4">Belongs to the peptidase C78 family. ZUFSP subfamily.</text>
</comment>
<sequence>METHVKTKHANLLDIPLEDCDQPLYDCPMCGLICTNYHILQEHVDLHLEENSFQQGMDRVQCSGDLQLAHQLQQEEDRKRRSEGSRQEIEEFQKLQRQYGLDNSGGYKQQQLRNMEIEVNRGRMPPSEFHRRKADMMESLALGFDDGKTKTSGIIEALHRYYQNAATDVRRVWLSSVVDHFHSSLGDKGMSIPCIPKIQSMIEDAWKEGFDPQGASQLNNRLQGTKAWIGACEVYILLTSLRVKCHIVDFHKSTGPLGTHPRLFEWILNYYSSEGEGSPKVVCTSKPPIYLQHQGHSRTVIGIEEKKNRTLCLLIFDPGCPSREMQKLLKQDIEASSLKQLRKSMGNLKHKQYQILAVEGALSLEEKLARRQASQVFTAEKIP</sequence>
<dbReference type="PROSITE" id="PS00028">
    <property type="entry name" value="ZINC_FINGER_C2H2_1"/>
    <property type="match status" value="1"/>
</dbReference>
<keyword evidence="14" id="KW-0007">Acetylation</keyword>
<evidence type="ECO:0000313" key="22">
    <source>
        <dbReference type="Proteomes" id="UP000236370"/>
    </source>
</evidence>
<gene>
    <name evidence="21" type="ORF">CK820_G0000441</name>
</gene>
<keyword evidence="8" id="KW-0963">Cytoplasm</keyword>
<keyword evidence="9" id="KW-0479">Metal-binding</keyword>
<evidence type="ECO:0000256" key="3">
    <source>
        <dbReference type="ARBA" id="ARBA00004496"/>
    </source>
</evidence>
<feature type="domain" description="C2H2-type" evidence="20">
    <location>
        <begin position="25"/>
        <end position="52"/>
    </location>
</feature>
<comment type="function">
    <text evidence="18">Deubiquitinase with endodeubiquitinase activity that specifically interacts with and cleaves 'Lys-63'-linked long polyubiquitin chains. Shows only weak activity against 'Lys-11' and 'Lys-48'-linked chains. Plays an important role in genome stability pathways, functioning to prevent spontaneous DNA damage and also promote cellular survival in response to exogenous DNA damage. Modulates the ubiquitination status of replication protein A (RPA) complex proteins in response to replication stress.</text>
</comment>
<dbReference type="Gene3D" id="3.90.70.130">
    <property type="match status" value="1"/>
</dbReference>
<evidence type="ECO:0000259" key="20">
    <source>
        <dbReference type="PROSITE" id="PS50157"/>
    </source>
</evidence>
<accession>A0A2J8PTY5</accession>
<keyword evidence="11 19" id="KW-0863">Zinc-finger</keyword>
<protein>
    <recommendedName>
        <fullName evidence="7">Zinc finger-containing ubiquitin peptidase 1</fullName>
        <ecNumber evidence="6">3.4.19.12</ecNumber>
    </recommendedName>
    <alternativeName>
        <fullName evidence="17">Lys-63-specific deubiquitinase ZUFSP</fullName>
    </alternativeName>
    <alternativeName>
        <fullName evidence="16">Zinc finger with UFM1-specific peptidase domain protein</fullName>
    </alternativeName>
</protein>
<name>A0A2J8PTY5_PANTR</name>
<comment type="caution">
    <text evidence="21">The sequence shown here is derived from an EMBL/GenBank/DDBJ whole genome shotgun (WGS) entry which is preliminary data.</text>
</comment>
<organism evidence="21 22">
    <name type="scientific">Pan troglodytes</name>
    <name type="common">Chimpanzee</name>
    <dbReference type="NCBI Taxonomy" id="9598"/>
    <lineage>
        <taxon>Eukaryota</taxon>
        <taxon>Metazoa</taxon>
        <taxon>Chordata</taxon>
        <taxon>Craniata</taxon>
        <taxon>Vertebrata</taxon>
        <taxon>Euteleostomi</taxon>
        <taxon>Mammalia</taxon>
        <taxon>Eutheria</taxon>
        <taxon>Euarchontoglires</taxon>
        <taxon>Primates</taxon>
        <taxon>Haplorrhini</taxon>
        <taxon>Catarrhini</taxon>
        <taxon>Hominidae</taxon>
        <taxon>Pan</taxon>
    </lineage>
</organism>
<evidence type="ECO:0000256" key="15">
    <source>
        <dbReference type="ARBA" id="ARBA00023242"/>
    </source>
</evidence>
<evidence type="ECO:0000256" key="14">
    <source>
        <dbReference type="ARBA" id="ARBA00022990"/>
    </source>
</evidence>
<dbReference type="PANTHER" id="PTHR24403:SF82">
    <property type="entry name" value="ZINC FINGER-CONTAINING UBIQUITIN PEPTIDASE 1"/>
    <property type="match status" value="1"/>
</dbReference>
<evidence type="ECO:0000256" key="10">
    <source>
        <dbReference type="ARBA" id="ARBA00022737"/>
    </source>
</evidence>
<evidence type="ECO:0000313" key="21">
    <source>
        <dbReference type="EMBL" id="PNI87479.1"/>
    </source>
</evidence>
<dbReference type="EMBL" id="NBAG03000210">
    <property type="protein sequence ID" value="PNI87479.1"/>
    <property type="molecule type" value="Genomic_DNA"/>
</dbReference>
<comment type="subcellular location">
    <subcellularLocation>
        <location evidence="3">Cytoplasm</location>
    </subcellularLocation>
    <subcellularLocation>
        <location evidence="2">Nucleus</location>
    </subcellularLocation>
</comment>
<evidence type="ECO:0000256" key="4">
    <source>
        <dbReference type="ARBA" id="ARBA00010469"/>
    </source>
</evidence>
<keyword evidence="10" id="KW-0677">Repeat</keyword>
<dbReference type="GO" id="GO:0005634">
    <property type="term" value="C:nucleus"/>
    <property type="evidence" value="ECO:0007669"/>
    <property type="project" value="UniProtKB-SubCell"/>
</dbReference>
<dbReference type="Pfam" id="PF07910">
    <property type="entry name" value="Peptidase_C78"/>
    <property type="match status" value="1"/>
</dbReference>
<dbReference type="InterPro" id="IPR050688">
    <property type="entry name" value="Zinc_finger/UBP_domain"/>
</dbReference>
<evidence type="ECO:0000256" key="7">
    <source>
        <dbReference type="ARBA" id="ARBA00021993"/>
    </source>
</evidence>
<dbReference type="PANTHER" id="PTHR24403">
    <property type="entry name" value="ZINC FINGER PROTEIN"/>
    <property type="match status" value="1"/>
</dbReference>
<keyword evidence="13" id="KW-0862">Zinc</keyword>
<proteinExistence type="inferred from homology"/>
<comment type="catalytic activity">
    <reaction evidence="1">
        <text>Thiol-dependent hydrolysis of ester, thioester, amide, peptide and isopeptide bonds formed by the C-terminal Gly of ubiquitin (a 76-residue protein attached to proteins as an intracellular targeting signal).</text>
        <dbReference type="EC" id="3.4.19.12"/>
    </reaction>
</comment>
<evidence type="ECO:0000256" key="1">
    <source>
        <dbReference type="ARBA" id="ARBA00000707"/>
    </source>
</evidence>
<evidence type="ECO:0000256" key="8">
    <source>
        <dbReference type="ARBA" id="ARBA00022490"/>
    </source>
</evidence>
<evidence type="ECO:0000256" key="9">
    <source>
        <dbReference type="ARBA" id="ARBA00022723"/>
    </source>
</evidence>
<comment type="subunit">
    <text evidence="5">Interacts with RPA1 and RPA2.</text>
</comment>
<evidence type="ECO:0000256" key="17">
    <source>
        <dbReference type="ARBA" id="ARBA00031481"/>
    </source>
</evidence>
<dbReference type="GO" id="GO:0008270">
    <property type="term" value="F:zinc ion binding"/>
    <property type="evidence" value="ECO:0007669"/>
    <property type="project" value="UniProtKB-KW"/>
</dbReference>
<dbReference type="GO" id="GO:0005737">
    <property type="term" value="C:cytoplasm"/>
    <property type="evidence" value="ECO:0007669"/>
    <property type="project" value="UniProtKB-SubCell"/>
</dbReference>
<evidence type="ECO:0000256" key="11">
    <source>
        <dbReference type="ARBA" id="ARBA00022771"/>
    </source>
</evidence>
<dbReference type="Proteomes" id="UP000236370">
    <property type="component" value="Unassembled WGS sequence"/>
</dbReference>
<evidence type="ECO:0000256" key="16">
    <source>
        <dbReference type="ARBA" id="ARBA00029662"/>
    </source>
</evidence>
<dbReference type="AlphaFoldDB" id="A0A2J8PTY5"/>
<evidence type="ECO:0000256" key="13">
    <source>
        <dbReference type="ARBA" id="ARBA00022833"/>
    </source>
</evidence>
<dbReference type="EC" id="3.4.19.12" evidence="6"/>
<evidence type="ECO:0000256" key="5">
    <source>
        <dbReference type="ARBA" id="ARBA00011274"/>
    </source>
</evidence>
<dbReference type="InterPro" id="IPR013087">
    <property type="entry name" value="Znf_C2H2_type"/>
</dbReference>